<comment type="caution">
    <text evidence="2">The sequence shown here is derived from an EMBL/GenBank/DDBJ whole genome shotgun (WGS) entry which is preliminary data.</text>
</comment>
<sequence length="85" mass="8758">MKGAGGRQCGAGAAGDWSGARAGQPQGARPVRPVTEPTARLVWAVDVASRALPRRRAGRVAQAFLPGAAARAVATSRRIARRSRG</sequence>
<evidence type="ECO:0000313" key="2">
    <source>
        <dbReference type="EMBL" id="KLC03381.1"/>
    </source>
</evidence>
<gene>
    <name evidence="2" type="ORF">XP315_17540</name>
</gene>
<feature type="compositionally biased region" description="Gly residues" evidence="1">
    <location>
        <begin position="1"/>
        <end position="13"/>
    </location>
</feature>
<keyword evidence="3" id="KW-1185">Reference proteome</keyword>
<evidence type="ECO:0000313" key="3">
    <source>
        <dbReference type="Proteomes" id="UP000035369"/>
    </source>
</evidence>
<proteinExistence type="predicted"/>
<evidence type="ECO:0000256" key="1">
    <source>
        <dbReference type="SAM" id="MobiDB-lite"/>
    </source>
</evidence>
<feature type="region of interest" description="Disordered" evidence="1">
    <location>
        <begin position="1"/>
        <end position="36"/>
    </location>
</feature>
<dbReference type="Proteomes" id="UP000035369">
    <property type="component" value="Unassembled WGS sequence"/>
</dbReference>
<accession>A0ABR5ENZ9</accession>
<organism evidence="2 3">
    <name type="scientific">Xanthomonas perforans</name>
    <dbReference type="NCBI Taxonomy" id="442694"/>
    <lineage>
        <taxon>Bacteria</taxon>
        <taxon>Pseudomonadati</taxon>
        <taxon>Pseudomonadota</taxon>
        <taxon>Gammaproteobacteria</taxon>
        <taxon>Lysobacterales</taxon>
        <taxon>Lysobacteraceae</taxon>
        <taxon>Xanthomonas</taxon>
    </lineage>
</organism>
<name>A0ABR5ENZ9_XANPE</name>
<protein>
    <submittedName>
        <fullName evidence="2">Uncharacterized protein</fullName>
    </submittedName>
</protein>
<dbReference type="EMBL" id="JZUY01000047">
    <property type="protein sequence ID" value="KLC03381.1"/>
    <property type="molecule type" value="Genomic_DNA"/>
</dbReference>
<reference evidence="2 3" key="1">
    <citation type="submission" date="2015-02" db="EMBL/GenBank/DDBJ databases">
        <title>Whole genome sequencing of multiple isolates of three species of pepper and tomato-infecting xanthomonads reveals genetic diversity in field strains and pinpoints effectors responsible for host specificity.</title>
        <authorList>
            <person name="Schwartz A."/>
            <person name="Dahlbeck D."/>
            <person name="Staskawicz B."/>
            <person name="Bart R."/>
            <person name="Potnis N."/>
            <person name="Minsavage G."/>
            <person name="Timilsina S."/>
            <person name="Goss E."/>
            <person name="Jones J."/>
            <person name="Vallad G."/>
            <person name="Barak J."/>
            <person name="Miller S."/>
            <person name="Ritchie D."/>
            <person name="Martins J.Jr."/>
            <person name="Patane J.S."/>
            <person name="Setubal J.C."/>
        </authorList>
    </citation>
    <scope>NUCLEOTIDE SEQUENCE [LARGE SCALE GENOMIC DNA]</scope>
    <source>
        <strain evidence="2 3">Xp3-15</strain>
    </source>
</reference>